<comment type="similarity">
    <text evidence="2">Belongs to the G-protein coupled receptor 4 family.</text>
</comment>
<feature type="region of interest" description="Disordered" evidence="10">
    <location>
        <begin position="336"/>
        <end position="365"/>
    </location>
</feature>
<feature type="transmembrane region" description="Helical" evidence="11">
    <location>
        <begin position="38"/>
        <end position="56"/>
    </location>
</feature>
<evidence type="ECO:0000256" key="3">
    <source>
        <dbReference type="ARBA" id="ARBA00022507"/>
    </source>
</evidence>
<dbReference type="PANTHER" id="PTHR28097">
    <property type="entry name" value="PHEROMONE A FACTOR RECEPTOR"/>
    <property type="match status" value="1"/>
</dbReference>
<gene>
    <name evidence="12" type="primary">STE3.1</name>
</gene>
<reference evidence="12" key="1">
    <citation type="journal article" date="2006" name="Genetics">
        <title>Evolution of the bipolar mating system of the mushroom Coprinellus disseminatus from its tetrapolar ancestors involves loss of mating-type-specific pheromone receptor function.</title>
        <authorList>
            <person name="James T.Y."/>
            <person name="Srivilai P."/>
            <person name="Kuees U."/>
            <person name="Vilgalys R."/>
        </authorList>
    </citation>
    <scope>NUCLEOTIDE SEQUENCE</scope>
    <source>
        <strain evidence="12">C345.1</strain>
    </source>
</reference>
<evidence type="ECO:0000256" key="11">
    <source>
        <dbReference type="SAM" id="Phobius"/>
    </source>
</evidence>
<evidence type="ECO:0000256" key="4">
    <source>
        <dbReference type="ARBA" id="ARBA00022692"/>
    </source>
</evidence>
<keyword evidence="4 11" id="KW-0812">Transmembrane</keyword>
<keyword evidence="6" id="KW-0297">G-protein coupled receptor</keyword>
<dbReference type="GO" id="GO:0004934">
    <property type="term" value="F:mating-type alpha-factor pheromone receptor activity"/>
    <property type="evidence" value="ECO:0007669"/>
    <property type="project" value="InterPro"/>
</dbReference>
<keyword evidence="7 11" id="KW-0472">Membrane</keyword>
<dbReference type="EMBL" id="DQ056142">
    <property type="protein sequence ID" value="AAP57492.2"/>
    <property type="molecule type" value="Genomic_DNA"/>
</dbReference>
<feature type="transmembrane region" description="Helical" evidence="11">
    <location>
        <begin position="274"/>
        <end position="294"/>
    </location>
</feature>
<protein>
    <submittedName>
        <fullName evidence="12">Putative transmembrane pheromone receptor</fullName>
    </submittedName>
</protein>
<dbReference type="CDD" id="cd14966">
    <property type="entry name" value="7tmD_STE3"/>
    <property type="match status" value="1"/>
</dbReference>
<evidence type="ECO:0000256" key="7">
    <source>
        <dbReference type="ARBA" id="ARBA00023136"/>
    </source>
</evidence>
<feature type="transmembrane region" description="Helical" evidence="11">
    <location>
        <begin position="116"/>
        <end position="136"/>
    </location>
</feature>
<keyword evidence="3" id="KW-0589">Pheromone response</keyword>
<evidence type="ECO:0000256" key="10">
    <source>
        <dbReference type="SAM" id="MobiDB-lite"/>
    </source>
</evidence>
<feature type="compositionally biased region" description="Polar residues" evidence="10">
    <location>
        <begin position="336"/>
        <end position="348"/>
    </location>
</feature>
<keyword evidence="9" id="KW-0807">Transducer</keyword>
<name>Q6JZX9_COPDI</name>
<comment type="subcellular location">
    <subcellularLocation>
        <location evidence="1">Membrane</location>
        <topology evidence="1">Multi-pass membrane protein</topology>
    </subcellularLocation>
</comment>
<feature type="transmembrane region" description="Helical" evidence="11">
    <location>
        <begin position="207"/>
        <end position="231"/>
    </location>
</feature>
<dbReference type="GO" id="GO:0005886">
    <property type="term" value="C:plasma membrane"/>
    <property type="evidence" value="ECO:0007669"/>
    <property type="project" value="TreeGrafter"/>
</dbReference>
<keyword evidence="8 12" id="KW-0675">Receptor</keyword>
<dbReference type="PANTHER" id="PTHR28097:SF1">
    <property type="entry name" value="PHEROMONE A FACTOR RECEPTOR"/>
    <property type="match status" value="1"/>
</dbReference>
<evidence type="ECO:0000256" key="9">
    <source>
        <dbReference type="ARBA" id="ARBA00023224"/>
    </source>
</evidence>
<dbReference type="AlphaFoldDB" id="Q6JZX9"/>
<keyword evidence="5 11" id="KW-1133">Transmembrane helix</keyword>
<dbReference type="PRINTS" id="PR00901">
    <property type="entry name" value="PHEROMONEBAR"/>
</dbReference>
<dbReference type="PRINTS" id="PR00899">
    <property type="entry name" value="GPCRSTE3"/>
</dbReference>
<dbReference type="InterPro" id="IPR000481">
    <property type="entry name" value="GPCR_Pheromne_B_alpha_rcpt"/>
</dbReference>
<evidence type="ECO:0000256" key="8">
    <source>
        <dbReference type="ARBA" id="ARBA00023170"/>
    </source>
</evidence>
<feature type="transmembrane region" description="Helical" evidence="11">
    <location>
        <begin position="160"/>
        <end position="186"/>
    </location>
</feature>
<evidence type="ECO:0000256" key="6">
    <source>
        <dbReference type="ARBA" id="ARBA00023040"/>
    </source>
</evidence>
<proteinExistence type="inferred from homology"/>
<evidence type="ECO:0000256" key="5">
    <source>
        <dbReference type="ARBA" id="ARBA00022989"/>
    </source>
</evidence>
<evidence type="ECO:0000313" key="12">
    <source>
        <dbReference type="EMBL" id="AAP57492.2"/>
    </source>
</evidence>
<accession>Q6JZX9</accession>
<evidence type="ECO:0000256" key="2">
    <source>
        <dbReference type="ARBA" id="ARBA00011085"/>
    </source>
</evidence>
<dbReference type="InterPro" id="IPR001499">
    <property type="entry name" value="GPCR_STE3"/>
</dbReference>
<feature type="transmembrane region" description="Helical" evidence="11">
    <location>
        <begin position="6"/>
        <end position="26"/>
    </location>
</feature>
<dbReference type="Pfam" id="PF02076">
    <property type="entry name" value="STE3"/>
    <property type="match status" value="1"/>
</dbReference>
<organism evidence="12">
    <name type="scientific">Coprinellus disseminatus</name>
    <name type="common">Fairy ink cap fungus</name>
    <dbReference type="NCBI Taxonomy" id="71703"/>
    <lineage>
        <taxon>Eukaryota</taxon>
        <taxon>Fungi</taxon>
        <taxon>Dikarya</taxon>
        <taxon>Basidiomycota</taxon>
        <taxon>Agaricomycotina</taxon>
        <taxon>Agaricomycetes</taxon>
        <taxon>Agaricomycetidae</taxon>
        <taxon>Agaricales</taxon>
        <taxon>Agaricineae</taxon>
        <taxon>Psathyrellaceae</taxon>
        <taxon>Coprinellus</taxon>
    </lineage>
</organism>
<dbReference type="GO" id="GO:0000750">
    <property type="term" value="P:pheromone-dependent signal transduction involved in conjugation with cellular fusion"/>
    <property type="evidence" value="ECO:0007669"/>
    <property type="project" value="TreeGrafter"/>
</dbReference>
<sequence>MTSYDPTYPLFPIFSFLACFLSLVPLPWHAQAWNSGTCAYMIWTAVACLNSFINSIVWRGHAENIAPVWCDISSKIIIGASVGIPASILCITRRLYTLTAVQAVSITRHDKQRMVLVDLIIAVVIPAITMILHYVVQGHRFDVLGQVGCYPVVHNSLPAYFLYFMWPLVFGVISFVYSGLTLRFFWLRRAQFASLFSSSSNITSSRYLRLMLLALTDMLCTVPLGVFTLYIGVKDVGLCPWISWEETHYNFSRVVTTPAEVWRSDLNSEVSVEFTRWLPVVCGFMFFALFGFAAEAKKAYSKIFSGAMARLGLDRKPAEKPKDVLPSWVKPFKTGTKASRLSPTSTGGTMVAIPRKPPPTFTSSTTSFSTDVHSYPYSNNRDVENFAYPASSLTSLPSQAQAPPPGVSLDARRCAQPDLQPSSTTSSDGAMFPVAQETVHEANPPLRWRISLESISSVERNFMEAFDRHFPPSPPPFSSVAAPAPHGPLSASLECPEVSAHPRSATVYEPSSEGIVVTIQKSSTTSPALPSRSQFH</sequence>
<evidence type="ECO:0000256" key="1">
    <source>
        <dbReference type="ARBA" id="ARBA00004141"/>
    </source>
</evidence>